<evidence type="ECO:0000256" key="7">
    <source>
        <dbReference type="RuleBase" id="RU003653"/>
    </source>
</evidence>
<dbReference type="HAMAP" id="MF_01974">
    <property type="entry name" value="MetAP_1"/>
    <property type="match status" value="1"/>
</dbReference>
<dbReference type="KEGG" id="rain:Rai3103_02425"/>
<dbReference type="SUPFAM" id="SSF55920">
    <property type="entry name" value="Creatinase/aminopeptidase"/>
    <property type="match status" value="1"/>
</dbReference>
<dbReference type="PRINTS" id="PR00599">
    <property type="entry name" value="MAPEPTIDASE"/>
</dbReference>
<dbReference type="CDD" id="cd01086">
    <property type="entry name" value="MetAP1"/>
    <property type="match status" value="1"/>
</dbReference>
<evidence type="ECO:0000256" key="6">
    <source>
        <dbReference type="HAMAP-Rule" id="MF_01974"/>
    </source>
</evidence>
<dbReference type="PROSITE" id="PS00680">
    <property type="entry name" value="MAP_1"/>
    <property type="match status" value="1"/>
</dbReference>
<feature type="binding site" evidence="6">
    <location>
        <position position="118"/>
    </location>
    <ligand>
        <name>a divalent metal cation</name>
        <dbReference type="ChEBI" id="CHEBI:60240"/>
        <label>2</label>
        <note>catalytic</note>
    </ligand>
</feature>
<feature type="binding site" evidence="6">
    <location>
        <position position="215"/>
    </location>
    <ligand>
        <name>a divalent metal cation</name>
        <dbReference type="ChEBI" id="CHEBI:60240"/>
        <label>2</label>
        <note>catalytic</note>
    </ligand>
</feature>
<dbReference type="GO" id="GO:0070006">
    <property type="term" value="F:metalloaminopeptidase activity"/>
    <property type="evidence" value="ECO:0007669"/>
    <property type="project" value="UniProtKB-UniRule"/>
</dbReference>
<dbReference type="EMBL" id="CP045725">
    <property type="protein sequence ID" value="QGF22727.1"/>
    <property type="molecule type" value="Genomic_DNA"/>
</dbReference>
<dbReference type="AlphaFoldDB" id="A0A5Q2FAG6"/>
<accession>A0A5Q2FAG6</accession>
<dbReference type="NCBIfam" id="TIGR00500">
    <property type="entry name" value="met_pdase_I"/>
    <property type="match status" value="1"/>
</dbReference>
<dbReference type="Gene3D" id="3.90.230.10">
    <property type="entry name" value="Creatinase/methionine aminopeptidase superfamily"/>
    <property type="match status" value="1"/>
</dbReference>
<feature type="binding site" evidence="6">
    <location>
        <position position="189"/>
    </location>
    <ligand>
        <name>substrate</name>
    </ligand>
</feature>
<keyword evidence="5 6" id="KW-0378">Hydrolase</keyword>
<evidence type="ECO:0000256" key="1">
    <source>
        <dbReference type="ARBA" id="ARBA00002521"/>
    </source>
</evidence>
<dbReference type="InterPro" id="IPR000994">
    <property type="entry name" value="Pept_M24"/>
</dbReference>
<evidence type="ECO:0000256" key="4">
    <source>
        <dbReference type="ARBA" id="ARBA00022723"/>
    </source>
</evidence>
<evidence type="ECO:0000313" key="10">
    <source>
        <dbReference type="Proteomes" id="UP000386847"/>
    </source>
</evidence>
<keyword evidence="10" id="KW-1185">Reference proteome</keyword>
<gene>
    <name evidence="6 9" type="primary">map</name>
    <name evidence="9" type="ORF">Rai3103_02425</name>
</gene>
<name>A0A5Q2FAG6_9ACTN</name>
<dbReference type="GO" id="GO:0005829">
    <property type="term" value="C:cytosol"/>
    <property type="evidence" value="ECO:0007669"/>
    <property type="project" value="TreeGrafter"/>
</dbReference>
<feature type="binding site" evidence="6">
    <location>
        <position position="182"/>
    </location>
    <ligand>
        <name>a divalent metal cation</name>
        <dbReference type="ChEBI" id="CHEBI:60240"/>
        <label>2</label>
        <note>catalytic</note>
    </ligand>
</feature>
<dbReference type="PANTHER" id="PTHR43330:SF27">
    <property type="entry name" value="METHIONINE AMINOPEPTIDASE"/>
    <property type="match status" value="1"/>
</dbReference>
<comment type="cofactor">
    <cofactor evidence="6">
        <name>Co(2+)</name>
        <dbReference type="ChEBI" id="CHEBI:48828"/>
    </cofactor>
    <cofactor evidence="6">
        <name>Zn(2+)</name>
        <dbReference type="ChEBI" id="CHEBI:29105"/>
    </cofactor>
    <cofactor evidence="6">
        <name>Mn(2+)</name>
        <dbReference type="ChEBI" id="CHEBI:29035"/>
    </cofactor>
    <cofactor evidence="6">
        <name>Fe(2+)</name>
        <dbReference type="ChEBI" id="CHEBI:29033"/>
    </cofactor>
    <text evidence="6">Binds 2 divalent metal cations per subunit. Has a high-affinity and a low affinity metal-binding site. The true nature of the physiological cofactor is under debate. The enzyme is active with cobalt, zinc, manganese or divalent iron ions. Most likely, methionine aminopeptidases function as mononuclear Fe(2+)-metalloproteases under physiological conditions, and the catalytically relevant metal-binding site has been assigned to the histidine-containing high-affinity site.</text>
</comment>
<evidence type="ECO:0000256" key="5">
    <source>
        <dbReference type="ARBA" id="ARBA00022801"/>
    </source>
</evidence>
<dbReference type="GO" id="GO:0046872">
    <property type="term" value="F:metal ion binding"/>
    <property type="evidence" value="ECO:0007669"/>
    <property type="project" value="UniProtKB-UniRule"/>
</dbReference>
<comment type="similarity">
    <text evidence="6">Belongs to the peptidase M24A family. Methionine aminopeptidase type 1 subfamily.</text>
</comment>
<dbReference type="GO" id="GO:0006508">
    <property type="term" value="P:proteolysis"/>
    <property type="evidence" value="ECO:0007669"/>
    <property type="project" value="UniProtKB-KW"/>
</dbReference>
<reference evidence="9 10" key="1">
    <citation type="submission" date="2019-10" db="EMBL/GenBank/DDBJ databases">
        <title>Genomic analysis of Raineyella sp. CBA3103.</title>
        <authorList>
            <person name="Roh S.W."/>
        </authorList>
    </citation>
    <scope>NUCLEOTIDE SEQUENCE [LARGE SCALE GENOMIC DNA]</scope>
    <source>
        <strain evidence="9 10">CBA3103</strain>
    </source>
</reference>
<dbReference type="InterPro" id="IPR002467">
    <property type="entry name" value="Pept_M24A_MAP1"/>
</dbReference>
<keyword evidence="3 6" id="KW-0645">Protease</keyword>
<dbReference type="InterPro" id="IPR036005">
    <property type="entry name" value="Creatinase/aminopeptidase-like"/>
</dbReference>
<evidence type="ECO:0000256" key="3">
    <source>
        <dbReference type="ARBA" id="ARBA00022670"/>
    </source>
</evidence>
<comment type="function">
    <text evidence="1 6">Removes the N-terminal methionine from nascent proteins. The N-terminal methionine is often cleaved when the second residue in the primary sequence is small and uncharged (Met-Ala-, Cys, Gly, Pro, Ser, Thr, or Val). Requires deformylation of the N(alpha)-formylated initiator methionine before it can be hydrolyzed.</text>
</comment>
<keyword evidence="2 6" id="KW-0031">Aminopeptidase</keyword>
<dbReference type="EC" id="3.4.11.18" evidence="6 7"/>
<comment type="catalytic activity">
    <reaction evidence="6 7">
        <text>Release of N-terminal amino acids, preferentially methionine, from peptides and arylamides.</text>
        <dbReference type="EC" id="3.4.11.18"/>
    </reaction>
</comment>
<feature type="binding site" evidence="6">
    <location>
        <position position="246"/>
    </location>
    <ligand>
        <name>a divalent metal cation</name>
        <dbReference type="ChEBI" id="CHEBI:60240"/>
        <label>2</label>
        <note>catalytic</note>
    </ligand>
</feature>
<dbReference type="Pfam" id="PF00557">
    <property type="entry name" value="Peptidase_M24"/>
    <property type="match status" value="1"/>
</dbReference>
<dbReference type="Proteomes" id="UP000386847">
    <property type="component" value="Chromosome"/>
</dbReference>
<feature type="domain" description="Peptidase M24" evidence="8">
    <location>
        <begin position="18"/>
        <end position="252"/>
    </location>
</feature>
<keyword evidence="4 6" id="KW-0479">Metal-binding</keyword>
<dbReference type="GO" id="GO:0004239">
    <property type="term" value="F:initiator methionyl aminopeptidase activity"/>
    <property type="evidence" value="ECO:0007669"/>
    <property type="project" value="UniProtKB-UniRule"/>
</dbReference>
<dbReference type="InterPro" id="IPR001714">
    <property type="entry name" value="Pept_M24_MAP"/>
</dbReference>
<feature type="binding site" evidence="6">
    <location>
        <position position="90"/>
    </location>
    <ligand>
        <name>substrate</name>
    </ligand>
</feature>
<feature type="binding site" evidence="6">
    <location>
        <position position="107"/>
    </location>
    <ligand>
        <name>a divalent metal cation</name>
        <dbReference type="ChEBI" id="CHEBI:60240"/>
        <label>1</label>
    </ligand>
</feature>
<proteinExistence type="inferred from homology"/>
<dbReference type="RefSeq" id="WP_153571255.1">
    <property type="nucleotide sequence ID" value="NZ_CP045725.1"/>
</dbReference>
<feature type="binding site" evidence="6">
    <location>
        <position position="246"/>
    </location>
    <ligand>
        <name>a divalent metal cation</name>
        <dbReference type="ChEBI" id="CHEBI:60240"/>
        <label>1</label>
    </ligand>
</feature>
<protein>
    <recommendedName>
        <fullName evidence="6 7">Methionine aminopeptidase</fullName>
        <shortName evidence="6">MAP</shortName>
        <shortName evidence="6">MetAP</shortName>
        <ecNumber evidence="6 7">3.4.11.18</ecNumber>
    </recommendedName>
    <alternativeName>
        <fullName evidence="6">Peptidase M</fullName>
    </alternativeName>
</protein>
<sequence length="281" mass="29663">MFRGNRGIEIKTDDQLRLMRRAGLVVADLLDAITAEARAGVTLRELDQIGRDTLARHGADSNFLEYGADSRGHGGFKGVVCLSVNEVIVHGMPNDYVLADGDTLSVDGGAIVGGWHGDSARTVQVGTADPTRQRLSDVTEGAMWAGIAAARLNGRIGDVGAAVEAYVENAGPYGIVREYVGHGIGTEMHQPPDVPNYGRPGKGPRISRGLAFCVEPMVTLGSADNQVLDDDWTVVTVDGSPAAHWEHTVTCTPKGVWVLTAPDGGEEMLGRLGVPFGPLAD</sequence>
<organism evidence="9 10">
    <name type="scientific">Raineyella fluvialis</name>
    <dbReference type="NCBI Taxonomy" id="2662261"/>
    <lineage>
        <taxon>Bacteria</taxon>
        <taxon>Bacillati</taxon>
        <taxon>Actinomycetota</taxon>
        <taxon>Actinomycetes</taxon>
        <taxon>Propionibacteriales</taxon>
        <taxon>Propionibacteriaceae</taxon>
        <taxon>Raineyella</taxon>
    </lineage>
</organism>
<evidence type="ECO:0000313" key="9">
    <source>
        <dbReference type="EMBL" id="QGF22727.1"/>
    </source>
</evidence>
<comment type="subunit">
    <text evidence="6">Monomer.</text>
</comment>
<evidence type="ECO:0000256" key="2">
    <source>
        <dbReference type="ARBA" id="ARBA00022438"/>
    </source>
</evidence>
<evidence type="ECO:0000259" key="8">
    <source>
        <dbReference type="Pfam" id="PF00557"/>
    </source>
</evidence>
<feature type="binding site" evidence="6">
    <location>
        <position position="118"/>
    </location>
    <ligand>
        <name>a divalent metal cation</name>
        <dbReference type="ChEBI" id="CHEBI:60240"/>
        <label>1</label>
    </ligand>
</feature>
<dbReference type="PANTHER" id="PTHR43330">
    <property type="entry name" value="METHIONINE AMINOPEPTIDASE"/>
    <property type="match status" value="1"/>
</dbReference>